<organism evidence="2 3">
    <name type="scientific">Pseudothauera nasutitermitis</name>
    <dbReference type="NCBI Taxonomy" id="2565930"/>
    <lineage>
        <taxon>Bacteria</taxon>
        <taxon>Pseudomonadati</taxon>
        <taxon>Pseudomonadota</taxon>
        <taxon>Betaproteobacteria</taxon>
        <taxon>Rhodocyclales</taxon>
        <taxon>Zoogloeaceae</taxon>
        <taxon>Pseudothauera</taxon>
    </lineage>
</organism>
<feature type="transmembrane region" description="Helical" evidence="1">
    <location>
        <begin position="74"/>
        <end position="103"/>
    </location>
</feature>
<evidence type="ECO:0000313" key="2">
    <source>
        <dbReference type="EMBL" id="THF61479.1"/>
    </source>
</evidence>
<keyword evidence="1" id="KW-0472">Membrane</keyword>
<dbReference type="EMBL" id="SSOC01000009">
    <property type="protein sequence ID" value="THF61479.1"/>
    <property type="molecule type" value="Genomic_DNA"/>
</dbReference>
<dbReference type="OrthoDB" id="515103at2"/>
<accession>A0A4S4AP83</accession>
<dbReference type="RefSeq" id="WP_136350140.1">
    <property type="nucleotide sequence ID" value="NZ_SSOC01000009.1"/>
</dbReference>
<sequence>MSDLALFATLAGAGLATFLIRLSFIAGERWLPRGDGLRAVLGYVPAAVLAALIAPELLVRDGTLYLAGDNLRLWAGLAAIGVALATRSVMATLAAGMAALWLLQWAAG</sequence>
<evidence type="ECO:0000256" key="1">
    <source>
        <dbReference type="SAM" id="Phobius"/>
    </source>
</evidence>
<keyword evidence="1" id="KW-1133">Transmembrane helix</keyword>
<dbReference type="InterPro" id="IPR008407">
    <property type="entry name" value="Brnchd-chn_aa_trnsp_AzlD"/>
</dbReference>
<feature type="transmembrane region" description="Helical" evidence="1">
    <location>
        <begin position="36"/>
        <end position="54"/>
    </location>
</feature>
<evidence type="ECO:0000313" key="3">
    <source>
        <dbReference type="Proteomes" id="UP000308430"/>
    </source>
</evidence>
<dbReference type="AlphaFoldDB" id="A0A4S4AP83"/>
<feature type="transmembrane region" description="Helical" evidence="1">
    <location>
        <begin position="6"/>
        <end position="24"/>
    </location>
</feature>
<keyword evidence="3" id="KW-1185">Reference proteome</keyword>
<keyword evidence="1" id="KW-0812">Transmembrane</keyword>
<proteinExistence type="predicted"/>
<dbReference type="Pfam" id="PF05437">
    <property type="entry name" value="AzlD"/>
    <property type="match status" value="1"/>
</dbReference>
<comment type="caution">
    <text evidence="2">The sequence shown here is derived from an EMBL/GenBank/DDBJ whole genome shotgun (WGS) entry which is preliminary data.</text>
</comment>
<reference evidence="2 3" key="1">
    <citation type="submission" date="2019-04" db="EMBL/GenBank/DDBJ databases">
        <title>Azoarcus nasutitermitis sp. nov. isolated from termite nest.</title>
        <authorList>
            <person name="Lin S.-Y."/>
            <person name="Hameed A."/>
            <person name="Hsu Y.-H."/>
            <person name="Young C.-C."/>
        </authorList>
    </citation>
    <scope>NUCLEOTIDE SEQUENCE [LARGE SCALE GENOMIC DNA]</scope>
    <source>
        <strain evidence="2 3">CC-YHH838</strain>
    </source>
</reference>
<protein>
    <submittedName>
        <fullName evidence="2">AzlD domain-containing protein</fullName>
    </submittedName>
</protein>
<name>A0A4S4AP83_9RHOO</name>
<gene>
    <name evidence="2" type="ORF">E6C76_20585</name>
</gene>
<dbReference type="Proteomes" id="UP000308430">
    <property type="component" value="Unassembled WGS sequence"/>
</dbReference>